<gene>
    <name evidence="1" type="ORF">CGS46_13085</name>
</gene>
<evidence type="ECO:0008006" key="3">
    <source>
        <dbReference type="Google" id="ProtNLM"/>
    </source>
</evidence>
<sequence length="142" mass="15739">MDFNTRPINIRMGKIVIDGIEVADSVSATGTFTPDTWSGKQLGDYSNSTRWLGYNITVSLSEHRSTPWIKDMIKKYQATHKTPELTIQGIMNDPDSDFFDKHQNDVCTFVGCVPTGAMPLTALDSGGDVVTDNLTFNARDFL</sequence>
<accession>A0A2A6Z7W4</accession>
<dbReference type="Gene3D" id="2.30.110.40">
    <property type="entry name" value="Phage tail tube protein"/>
    <property type="match status" value="1"/>
</dbReference>
<reference evidence="1 2" key="1">
    <citation type="journal article" date="2017" name="Front. Microbiol.">
        <title>New Insights into the Diversity of the Genus Faecalibacterium.</title>
        <authorList>
            <person name="Benevides L."/>
            <person name="Burman S."/>
            <person name="Martin R."/>
            <person name="Robert V."/>
            <person name="Thomas M."/>
            <person name="Miquel S."/>
            <person name="Chain F."/>
            <person name="Sokol H."/>
            <person name="Bermudez-Humaran L.G."/>
            <person name="Morrison M."/>
            <person name="Langella P."/>
            <person name="Azevedo V.A."/>
            <person name="Chatel J.M."/>
            <person name="Soares S."/>
        </authorList>
    </citation>
    <scope>NUCLEOTIDE SEQUENCE [LARGE SCALE GENOMIC DNA]</scope>
    <source>
        <strain evidence="2">CNCM I-4540</strain>
    </source>
</reference>
<dbReference type="SUPFAM" id="SSF69279">
    <property type="entry name" value="Phage tail proteins"/>
    <property type="match status" value="1"/>
</dbReference>
<dbReference type="Proteomes" id="UP000220752">
    <property type="component" value="Unassembled WGS sequence"/>
</dbReference>
<dbReference type="AlphaFoldDB" id="A0A2A6Z7W4"/>
<proteinExistence type="predicted"/>
<dbReference type="InterPro" id="IPR038628">
    <property type="entry name" value="XkdM-like_sf"/>
</dbReference>
<evidence type="ECO:0000313" key="1">
    <source>
        <dbReference type="EMBL" id="PDX57451.1"/>
    </source>
</evidence>
<keyword evidence="2" id="KW-1185">Reference proteome</keyword>
<dbReference type="EMBL" id="NMTQ01000037">
    <property type="protein sequence ID" value="PDX57451.1"/>
    <property type="molecule type" value="Genomic_DNA"/>
</dbReference>
<comment type="caution">
    <text evidence="1">The sequence shown here is derived from an EMBL/GenBank/DDBJ whole genome shotgun (WGS) entry which is preliminary data.</text>
</comment>
<evidence type="ECO:0000313" key="2">
    <source>
        <dbReference type="Proteomes" id="UP000220752"/>
    </source>
</evidence>
<name>A0A2A6Z7W4_9FIRM</name>
<organism evidence="1 2">
    <name type="scientific">Faecalibacterium langellae</name>
    <dbReference type="NCBI Taxonomy" id="3435293"/>
    <lineage>
        <taxon>Bacteria</taxon>
        <taxon>Bacillati</taxon>
        <taxon>Bacillota</taxon>
        <taxon>Clostridia</taxon>
        <taxon>Eubacteriales</taxon>
        <taxon>Oscillospiraceae</taxon>
        <taxon>Faecalibacterium</taxon>
    </lineage>
</organism>
<protein>
    <recommendedName>
        <fullName evidence="3">Phage tail protein</fullName>
    </recommendedName>
</protein>